<keyword evidence="3" id="KW-0411">Iron-sulfur</keyword>
<evidence type="ECO:0000313" key="5">
    <source>
        <dbReference type="EMBL" id="MBT1697828.1"/>
    </source>
</evidence>
<name>A0AAP2DM66_9BACT</name>
<dbReference type="Proteomes" id="UP001319200">
    <property type="component" value="Unassembled WGS sequence"/>
</dbReference>
<gene>
    <name evidence="5" type="ORF">KK083_13125</name>
</gene>
<dbReference type="PROSITE" id="PS51379">
    <property type="entry name" value="4FE4S_FER_2"/>
    <property type="match status" value="1"/>
</dbReference>
<accession>A0AAP2DM66</accession>
<dbReference type="GO" id="GO:0046872">
    <property type="term" value="F:metal ion binding"/>
    <property type="evidence" value="ECO:0007669"/>
    <property type="project" value="UniProtKB-KW"/>
</dbReference>
<feature type="domain" description="4Fe-4S ferredoxin-type" evidence="4">
    <location>
        <begin position="1"/>
        <end position="29"/>
    </location>
</feature>
<keyword evidence="2" id="KW-0408">Iron</keyword>
<dbReference type="Gene3D" id="3.30.70.20">
    <property type="match status" value="1"/>
</dbReference>
<evidence type="ECO:0000313" key="6">
    <source>
        <dbReference type="Proteomes" id="UP001319200"/>
    </source>
</evidence>
<dbReference type="AlphaFoldDB" id="A0AAP2DM66"/>
<proteinExistence type="predicted"/>
<dbReference type="RefSeq" id="WP_254163698.1">
    <property type="nucleotide sequence ID" value="NZ_JAHESF010000011.1"/>
</dbReference>
<dbReference type="PROSITE" id="PS00198">
    <property type="entry name" value="4FE4S_FER_1"/>
    <property type="match status" value="1"/>
</dbReference>
<evidence type="ECO:0000256" key="2">
    <source>
        <dbReference type="ARBA" id="ARBA00023004"/>
    </source>
</evidence>
<evidence type="ECO:0000256" key="1">
    <source>
        <dbReference type="ARBA" id="ARBA00022723"/>
    </source>
</evidence>
<dbReference type="GO" id="GO:0051536">
    <property type="term" value="F:iron-sulfur cluster binding"/>
    <property type="evidence" value="ECO:0007669"/>
    <property type="project" value="UniProtKB-KW"/>
</dbReference>
<evidence type="ECO:0000256" key="3">
    <source>
        <dbReference type="ARBA" id="ARBA00023014"/>
    </source>
</evidence>
<dbReference type="SUPFAM" id="SSF54862">
    <property type="entry name" value="4Fe-4S ferredoxins"/>
    <property type="match status" value="1"/>
</dbReference>
<protein>
    <submittedName>
        <fullName evidence="5">4Fe-4S dicluster domain-containing protein</fullName>
    </submittedName>
</protein>
<dbReference type="InterPro" id="IPR017900">
    <property type="entry name" value="4Fe4S_Fe_S_CS"/>
</dbReference>
<sequence>MAIMITDECINCGACEPECPNTAIYEGGREWNWAGGTKLEKVELEDGTAVDGKSPQTPVSNEFYYIVSGKCTECTGFHEEPQCAAVCPVDCCVPDPDYVESKEELLAKKAWLHQEEEVGN</sequence>
<keyword evidence="1" id="KW-0479">Metal-binding</keyword>
<dbReference type="EMBL" id="JAHESF010000011">
    <property type="protein sequence ID" value="MBT1697828.1"/>
    <property type="molecule type" value="Genomic_DNA"/>
</dbReference>
<keyword evidence="6" id="KW-1185">Reference proteome</keyword>
<reference evidence="5 6" key="1">
    <citation type="submission" date="2021-05" db="EMBL/GenBank/DDBJ databases">
        <title>A Polyphasic approach of four new species of the genus Ohtaekwangia: Ohtaekwangia histidinii sp. nov., Ohtaekwangia cretensis sp. nov., Ohtaekwangia indiensis sp. nov., Ohtaekwangia reichenbachii sp. nov. from diverse environment.</title>
        <authorList>
            <person name="Octaviana S."/>
        </authorList>
    </citation>
    <scope>NUCLEOTIDE SEQUENCE [LARGE SCALE GENOMIC DNA]</scope>
    <source>
        <strain evidence="5 6">PWU4</strain>
    </source>
</reference>
<comment type="caution">
    <text evidence="5">The sequence shown here is derived from an EMBL/GenBank/DDBJ whole genome shotgun (WGS) entry which is preliminary data.</text>
</comment>
<dbReference type="InterPro" id="IPR017896">
    <property type="entry name" value="4Fe4S_Fe-S-bd"/>
</dbReference>
<evidence type="ECO:0000259" key="4">
    <source>
        <dbReference type="PROSITE" id="PS51379"/>
    </source>
</evidence>
<dbReference type="Pfam" id="PF00037">
    <property type="entry name" value="Fer4"/>
    <property type="match status" value="1"/>
</dbReference>
<organism evidence="5 6">
    <name type="scientific">Chryseosolibacter histidini</name>
    <dbReference type="NCBI Taxonomy" id="2782349"/>
    <lineage>
        <taxon>Bacteria</taxon>
        <taxon>Pseudomonadati</taxon>
        <taxon>Bacteroidota</taxon>
        <taxon>Cytophagia</taxon>
        <taxon>Cytophagales</taxon>
        <taxon>Chryseotaleaceae</taxon>
        <taxon>Chryseosolibacter</taxon>
    </lineage>
</organism>